<proteinExistence type="predicted"/>
<protein>
    <submittedName>
        <fullName evidence="1">AGAP007540-PA-like protein</fullName>
    </submittedName>
</protein>
<dbReference type="OrthoDB" id="2374335at2759"/>
<dbReference type="EMBL" id="ATLV01024604">
    <property type="status" value="NOT_ANNOTATED_CDS"/>
    <property type="molecule type" value="Genomic_DNA"/>
</dbReference>
<gene>
    <name evidence="1" type="ORF">ZHAS_00019861</name>
</gene>
<evidence type="ECO:0000313" key="1">
    <source>
        <dbReference type="EMBL" id="KFB51766.1"/>
    </source>
</evidence>
<dbReference type="VEuPathDB" id="VectorBase:ASIS024417"/>
<organism evidence="1">
    <name type="scientific">Anopheles sinensis</name>
    <name type="common">Mosquito</name>
    <dbReference type="NCBI Taxonomy" id="74873"/>
    <lineage>
        <taxon>Eukaryota</taxon>
        <taxon>Metazoa</taxon>
        <taxon>Ecdysozoa</taxon>
        <taxon>Arthropoda</taxon>
        <taxon>Hexapoda</taxon>
        <taxon>Insecta</taxon>
        <taxon>Pterygota</taxon>
        <taxon>Neoptera</taxon>
        <taxon>Endopterygota</taxon>
        <taxon>Diptera</taxon>
        <taxon>Nematocera</taxon>
        <taxon>Culicoidea</taxon>
        <taxon>Culicidae</taxon>
        <taxon>Anophelinae</taxon>
        <taxon>Anopheles</taxon>
    </lineage>
</organism>
<dbReference type="EMBL" id="KE525352">
    <property type="protein sequence ID" value="KFB51766.1"/>
    <property type="molecule type" value="Genomic_DNA"/>
</dbReference>
<evidence type="ECO:0000313" key="2">
    <source>
        <dbReference type="EnsemblMetazoa" id="ASIC019861-PA"/>
    </source>
</evidence>
<reference evidence="2" key="2">
    <citation type="submission" date="2020-05" db="UniProtKB">
        <authorList>
            <consortium name="EnsemblMetazoa"/>
        </authorList>
    </citation>
    <scope>IDENTIFICATION</scope>
</reference>
<dbReference type="InterPro" id="IPR039841">
    <property type="entry name" value="INTS14"/>
</dbReference>
<dbReference type="AlphaFoldDB" id="A0A084WNH2"/>
<reference evidence="1 3" key="1">
    <citation type="journal article" date="2014" name="BMC Genomics">
        <title>Genome sequence of Anopheles sinensis provides insight into genetics basis of mosquito competence for malaria parasites.</title>
        <authorList>
            <person name="Zhou D."/>
            <person name="Zhang D."/>
            <person name="Ding G."/>
            <person name="Shi L."/>
            <person name="Hou Q."/>
            <person name="Ye Y."/>
            <person name="Xu Y."/>
            <person name="Zhou H."/>
            <person name="Xiong C."/>
            <person name="Li S."/>
            <person name="Yu J."/>
            <person name="Hong S."/>
            <person name="Yu X."/>
            <person name="Zou P."/>
            <person name="Chen C."/>
            <person name="Chang X."/>
            <person name="Wang W."/>
            <person name="Lv Y."/>
            <person name="Sun Y."/>
            <person name="Ma L."/>
            <person name="Shen B."/>
            <person name="Zhu C."/>
        </authorList>
    </citation>
    <scope>NUCLEOTIDE SEQUENCE [LARGE SCALE GENOMIC DNA]</scope>
</reference>
<dbReference type="VEuPathDB" id="VectorBase:ASIC019861"/>
<dbReference type="PANTHER" id="PTHR13532:SF3">
    <property type="entry name" value="INTEGRATOR COMPLEX SUBUNIT 14"/>
    <property type="match status" value="1"/>
</dbReference>
<accession>A0A084WNH2</accession>
<dbReference type="GO" id="GO:0032039">
    <property type="term" value="C:integrator complex"/>
    <property type="evidence" value="ECO:0007669"/>
    <property type="project" value="InterPro"/>
</dbReference>
<dbReference type="EnsemblMetazoa" id="ASIC019861-RA">
    <property type="protein sequence ID" value="ASIC019861-PA"/>
    <property type="gene ID" value="ASIC019861"/>
</dbReference>
<sequence>MPTVIALDVSLSMTRPIPNQSKTAGTSGDGGGSENTLTYHQVAVKGINYILDYLTKHAKLEFVSLVSIENQYPEAFVYIDSSGVCFRLKERRYRVKNTKKKNREFVFEWGSGAPA</sequence>
<dbReference type="GO" id="GO:0034472">
    <property type="term" value="P:snRNA 3'-end processing"/>
    <property type="evidence" value="ECO:0007669"/>
    <property type="project" value="TreeGrafter"/>
</dbReference>
<name>A0A084WNH2_ANOSI</name>
<dbReference type="Proteomes" id="UP000030765">
    <property type="component" value="Unassembled WGS sequence"/>
</dbReference>
<evidence type="ECO:0000313" key="3">
    <source>
        <dbReference type="Proteomes" id="UP000030765"/>
    </source>
</evidence>
<keyword evidence="3" id="KW-1185">Reference proteome</keyword>
<dbReference type="PANTHER" id="PTHR13532">
    <property type="match status" value="1"/>
</dbReference>
<dbReference type="STRING" id="74873.A0A084WNH2"/>